<name>A0A2T1D8E7_9CYAN</name>
<dbReference type="SMART" id="SM00490">
    <property type="entry name" value="HELICc"/>
    <property type="match status" value="1"/>
</dbReference>
<evidence type="ECO:0000313" key="8">
    <source>
        <dbReference type="Proteomes" id="UP000238634"/>
    </source>
</evidence>
<feature type="domain" description="Helicase C-terminal" evidence="6">
    <location>
        <begin position="520"/>
        <end position="675"/>
    </location>
</feature>
<dbReference type="InterPro" id="IPR049730">
    <property type="entry name" value="SNF2/RAD54-like_C"/>
</dbReference>
<dbReference type="InterPro" id="IPR057342">
    <property type="entry name" value="DEXDc_RapA"/>
</dbReference>
<keyword evidence="8" id="KW-1185">Reference proteome</keyword>
<organism evidence="7 8">
    <name type="scientific">Phormidesmis priestleyi ULC007</name>
    <dbReference type="NCBI Taxonomy" id="1920490"/>
    <lineage>
        <taxon>Bacteria</taxon>
        <taxon>Bacillati</taxon>
        <taxon>Cyanobacteriota</taxon>
        <taxon>Cyanophyceae</taxon>
        <taxon>Leptolyngbyales</taxon>
        <taxon>Leptolyngbyaceae</taxon>
        <taxon>Phormidesmis</taxon>
    </lineage>
</organism>
<dbReference type="CDD" id="cd18793">
    <property type="entry name" value="SF2_C_SNF"/>
    <property type="match status" value="1"/>
</dbReference>
<proteinExistence type="predicted"/>
<reference evidence="7 8" key="2">
    <citation type="submission" date="2018-03" db="EMBL/GenBank/DDBJ databases">
        <title>The ancient ancestry and fast evolution of plastids.</title>
        <authorList>
            <person name="Moore K.R."/>
            <person name="Magnabosco C."/>
            <person name="Momper L."/>
            <person name="Gold D.A."/>
            <person name="Bosak T."/>
            <person name="Fournier G.P."/>
        </authorList>
    </citation>
    <scope>NUCLEOTIDE SEQUENCE [LARGE SCALE GENOMIC DNA]</scope>
    <source>
        <strain evidence="7 8">ULC007</strain>
    </source>
</reference>
<evidence type="ECO:0000256" key="1">
    <source>
        <dbReference type="ARBA" id="ARBA00022741"/>
    </source>
</evidence>
<evidence type="ECO:0000256" key="3">
    <source>
        <dbReference type="ARBA" id="ARBA00022806"/>
    </source>
</evidence>
<dbReference type="GO" id="GO:0004386">
    <property type="term" value="F:helicase activity"/>
    <property type="evidence" value="ECO:0007669"/>
    <property type="project" value="UniProtKB-KW"/>
</dbReference>
<dbReference type="Proteomes" id="UP000238634">
    <property type="component" value="Unassembled WGS sequence"/>
</dbReference>
<protein>
    <submittedName>
        <fullName evidence="7">DNA/RNA helicase, superfamily II, SNF2 family protein</fullName>
    </submittedName>
</protein>
<dbReference type="InterPro" id="IPR027417">
    <property type="entry name" value="P-loop_NTPase"/>
</dbReference>
<evidence type="ECO:0000313" key="7">
    <source>
        <dbReference type="EMBL" id="PSB16778.1"/>
    </source>
</evidence>
<dbReference type="OrthoDB" id="9814088at2"/>
<keyword evidence="2" id="KW-0378">Hydrolase</keyword>
<dbReference type="RefSeq" id="WP_073074587.1">
    <property type="nucleotide sequence ID" value="NZ_MPPI01000040.1"/>
</dbReference>
<dbReference type="PANTHER" id="PTHR45766">
    <property type="entry name" value="DNA ANNEALING HELICASE AND ENDONUCLEASE ZRANB3 FAMILY MEMBER"/>
    <property type="match status" value="1"/>
</dbReference>
<dbReference type="PROSITE" id="PS51194">
    <property type="entry name" value="HELICASE_CTER"/>
    <property type="match status" value="1"/>
</dbReference>
<dbReference type="AlphaFoldDB" id="A0A2T1D8E7"/>
<dbReference type="Pfam" id="PF00176">
    <property type="entry name" value="SNF2-rel_dom"/>
    <property type="match status" value="1"/>
</dbReference>
<feature type="domain" description="Helicase ATP-binding" evidence="5">
    <location>
        <begin position="118"/>
        <end position="308"/>
    </location>
</feature>
<dbReference type="InterPro" id="IPR000330">
    <property type="entry name" value="SNF2_N"/>
</dbReference>
<dbReference type="EMBL" id="PVWG01000037">
    <property type="protein sequence ID" value="PSB16778.1"/>
    <property type="molecule type" value="Genomic_DNA"/>
</dbReference>
<keyword evidence="4" id="KW-0067">ATP-binding</keyword>
<gene>
    <name evidence="7" type="ORF">C7B65_20695</name>
</gene>
<dbReference type="PANTHER" id="PTHR45766:SF6">
    <property type="entry name" value="SWI_SNF-RELATED MATRIX-ASSOCIATED ACTIN-DEPENDENT REGULATOR OF CHROMATIN SUBFAMILY A-LIKE PROTEIN 1"/>
    <property type="match status" value="1"/>
</dbReference>
<dbReference type="CDD" id="cd18011">
    <property type="entry name" value="DEXDc_RapA"/>
    <property type="match status" value="1"/>
</dbReference>
<dbReference type="Gene3D" id="3.40.50.300">
    <property type="entry name" value="P-loop containing nucleotide triphosphate hydrolases"/>
    <property type="match status" value="1"/>
</dbReference>
<dbReference type="InterPro" id="IPR014001">
    <property type="entry name" value="Helicase_ATP-bd"/>
</dbReference>
<dbReference type="Pfam" id="PF00271">
    <property type="entry name" value="Helicase_C"/>
    <property type="match status" value="1"/>
</dbReference>
<dbReference type="GO" id="GO:0005524">
    <property type="term" value="F:ATP binding"/>
    <property type="evidence" value="ECO:0007669"/>
    <property type="project" value="UniProtKB-KW"/>
</dbReference>
<sequence length="1042" mass="119355">MSDTSWNPAISGQEVRVKANPGHRGITTGKTRASGTRLLVQVQFSPNEKSYKPYNLLELCGEPEGLLDLLEQGKFSGADDLRRILTFEKVKGQLTNIFYSMESSHTDFYPHQFKPVLKFLESPVGRLLVADEVGLGKTIEAIYIWKELQARADARRLLIICPAILREKWRDDLQQRFNIIAKLTNAQALLEEVKYVLQSQYQHPFVCIASLEGLRPSANWEDATTSGAKAELARLLDNNNNNPAADESSVFDLVIIDEAHYLRNQATANHRLGQLVRDAARHLLLLTATPIQTQNNNLYQLLKIISPEDFFDETIFHQMLEANAPLIRALRSLWSHPPDFKAAKRDLDRALQSDYFQHNSVLRQIQHTLETPDAIDAETQVRLGYKLESASLVSQYLTRSRKRDVLPNRVERAPQTLKVHFSALEKEIYESVTQAIRKQSKGKQGVLLFRLIARQRQMASCLVAALKTWSEQGILDEFQDELFWESGISTTQSETETLPDRETLPLENINYAQLEFEDTKYQALVRFLHRELKKHPDEQFALFAYFRGTLHYLQHRLETDGIQTSLILGGMGDQKQEVLSQFKQGNTSILLSSEVGSEGIDLQFCRFLINYDLPWNPMRVEQRIGRIDRLGQKADRISIINFSLVDTIEERILDRLYQRINVFQESIGDLENILGEATEKLLVTLFESELTDAERLKRADETASAILKQRLQQDQLEQESVNLMAFSDQILDAVSKSRNQGRWLTSEELHSFVEDYFARYYLGTTLKPIQGKEAVFEIKLTEDAKVGLELFLKHHRFATQTRLHRSPAFCLFDPRLAEQPGKGTGQPIELLDPTHPLIQWIRHSYDNDAQKLHPISAVRCEQSDVEVAPGKYVYVIHRWLFQGLRSESRLAYKVAQYSDGKLLSDEQSERLLYRAARWGKAKLNAANLLENLDQVLALYCDCDDALEAGFDQASAEFAAENDNRCDVQQRSAESYADRRRQQLEDRIQTFQQSGKLRMLPATEGQLRKVNQELEIKKKLIGDRRNTELNVIQLAAGIIFVEP</sequence>
<comment type="caution">
    <text evidence="7">The sequence shown here is derived from an EMBL/GenBank/DDBJ whole genome shotgun (WGS) entry which is preliminary data.</text>
</comment>
<dbReference type="PROSITE" id="PS51192">
    <property type="entry name" value="HELICASE_ATP_BIND_1"/>
    <property type="match status" value="1"/>
</dbReference>
<dbReference type="SUPFAM" id="SSF52540">
    <property type="entry name" value="P-loop containing nucleoside triphosphate hydrolases"/>
    <property type="match status" value="2"/>
</dbReference>
<reference evidence="7 8" key="1">
    <citation type="submission" date="2018-02" db="EMBL/GenBank/DDBJ databases">
        <authorList>
            <person name="Cohen D.B."/>
            <person name="Kent A.D."/>
        </authorList>
    </citation>
    <scope>NUCLEOTIDE SEQUENCE [LARGE SCALE GENOMIC DNA]</scope>
    <source>
        <strain evidence="7 8">ULC007</strain>
    </source>
</reference>
<keyword evidence="3 7" id="KW-0347">Helicase</keyword>
<dbReference type="GO" id="GO:0016787">
    <property type="term" value="F:hydrolase activity"/>
    <property type="evidence" value="ECO:0007669"/>
    <property type="project" value="UniProtKB-KW"/>
</dbReference>
<evidence type="ECO:0000259" key="5">
    <source>
        <dbReference type="PROSITE" id="PS51192"/>
    </source>
</evidence>
<evidence type="ECO:0000259" key="6">
    <source>
        <dbReference type="PROSITE" id="PS51194"/>
    </source>
</evidence>
<dbReference type="STRING" id="1920490.GCA_001895925_02382"/>
<keyword evidence="1" id="KW-0547">Nucleotide-binding</keyword>
<dbReference type="InterPro" id="IPR038718">
    <property type="entry name" value="SNF2-like_sf"/>
</dbReference>
<dbReference type="InterPro" id="IPR001650">
    <property type="entry name" value="Helicase_C-like"/>
</dbReference>
<evidence type="ECO:0000256" key="4">
    <source>
        <dbReference type="ARBA" id="ARBA00022840"/>
    </source>
</evidence>
<dbReference type="Gene3D" id="3.40.50.10810">
    <property type="entry name" value="Tandem AAA-ATPase domain"/>
    <property type="match status" value="1"/>
</dbReference>
<accession>A0A2T1D8E7</accession>
<evidence type="ECO:0000256" key="2">
    <source>
        <dbReference type="ARBA" id="ARBA00022801"/>
    </source>
</evidence>
<dbReference type="SMART" id="SM00487">
    <property type="entry name" value="DEXDc"/>
    <property type="match status" value="1"/>
</dbReference>